<dbReference type="NCBIfam" id="TIGR01493">
    <property type="entry name" value="HAD-SF-IA-v2"/>
    <property type="match status" value="1"/>
</dbReference>
<dbReference type="InterPro" id="IPR051540">
    <property type="entry name" value="S-2-haloacid_dehalogenase"/>
</dbReference>
<name>A0ABT3ZJD5_9BURK</name>
<accession>A0ABT3ZJD5</accession>
<comment type="caution">
    <text evidence="2">The sequence shown here is derived from an EMBL/GenBank/DDBJ whole genome shotgun (WGS) entry which is preliminary data.</text>
</comment>
<dbReference type="NCBIfam" id="TIGR01428">
    <property type="entry name" value="HAD_type_II"/>
    <property type="match status" value="1"/>
</dbReference>
<evidence type="ECO:0000313" key="2">
    <source>
        <dbReference type="EMBL" id="MCY0386651.1"/>
    </source>
</evidence>
<dbReference type="Gene3D" id="3.40.50.1000">
    <property type="entry name" value="HAD superfamily/HAD-like"/>
    <property type="match status" value="1"/>
</dbReference>
<dbReference type="Pfam" id="PF00702">
    <property type="entry name" value="Hydrolase"/>
    <property type="match status" value="1"/>
</dbReference>
<sequence length="239" mass="26400">MTMAEVGFLGFDVFGTVVDWRAGVARKSEPFLRSKGLDVDPLTFADEWRSRYDPAMEEVRAGRRPWVRLDVLNRENLEQVLRRHGLDPATVPAAELHALNLAWQELDPWPDAVEGLTRLKRRFAIGPLSNGHLAGMMRLARFGGLPWDVIVGAEIARSYKPQAQTYLRSAEAVGLAPTQVGMVAAHNNDLKAARECGLHTVFVRRPLEHGAGQRSDLNAEQDWDIVADSLVAAADALGC</sequence>
<dbReference type="EMBL" id="JAPMXC010000001">
    <property type="protein sequence ID" value="MCY0386651.1"/>
    <property type="molecule type" value="Genomic_DNA"/>
</dbReference>
<dbReference type="InterPro" id="IPR036412">
    <property type="entry name" value="HAD-like_sf"/>
</dbReference>
<proteinExistence type="predicted"/>
<evidence type="ECO:0000313" key="3">
    <source>
        <dbReference type="Proteomes" id="UP001082899"/>
    </source>
</evidence>
<dbReference type="Proteomes" id="UP001082899">
    <property type="component" value="Unassembled WGS sequence"/>
</dbReference>
<keyword evidence="1" id="KW-0378">Hydrolase</keyword>
<reference evidence="2" key="1">
    <citation type="submission" date="2022-11" db="EMBL/GenBank/DDBJ databases">
        <title>Robbsia betulipollinis sp. nov., isolated from pollen of birch (Betula pendula).</title>
        <authorList>
            <person name="Shi H."/>
            <person name="Ambika Manirajan B."/>
            <person name="Ratering S."/>
            <person name="Geissler-Plaum R."/>
            <person name="Schnell S."/>
        </authorList>
    </citation>
    <scope>NUCLEOTIDE SEQUENCE</scope>
    <source>
        <strain evidence="2">Bb-Pol-6</strain>
    </source>
</reference>
<organism evidence="2 3">
    <name type="scientific">Robbsia betulipollinis</name>
    <dbReference type="NCBI Taxonomy" id="2981849"/>
    <lineage>
        <taxon>Bacteria</taxon>
        <taxon>Pseudomonadati</taxon>
        <taxon>Pseudomonadota</taxon>
        <taxon>Betaproteobacteria</taxon>
        <taxon>Burkholderiales</taxon>
        <taxon>Burkholderiaceae</taxon>
        <taxon>Robbsia</taxon>
    </lineage>
</organism>
<dbReference type="Gene3D" id="1.10.150.750">
    <property type="match status" value="1"/>
</dbReference>
<dbReference type="InterPro" id="IPR006328">
    <property type="entry name" value="2-HAD"/>
</dbReference>
<dbReference type="PANTHER" id="PTHR43316">
    <property type="entry name" value="HYDROLASE, HALOACID DELAHOGENASE-RELATED"/>
    <property type="match status" value="1"/>
</dbReference>
<keyword evidence="3" id="KW-1185">Reference proteome</keyword>
<evidence type="ECO:0000256" key="1">
    <source>
        <dbReference type="ARBA" id="ARBA00022801"/>
    </source>
</evidence>
<dbReference type="InterPro" id="IPR023214">
    <property type="entry name" value="HAD_sf"/>
</dbReference>
<gene>
    <name evidence="2" type="ORF">OVY01_05240</name>
</gene>
<dbReference type="PANTHER" id="PTHR43316:SF3">
    <property type="entry name" value="HALOACID DEHALOGENASE, TYPE II (AFU_ORTHOLOGUE AFUA_2G07750)-RELATED"/>
    <property type="match status" value="1"/>
</dbReference>
<dbReference type="InterPro" id="IPR006439">
    <property type="entry name" value="HAD-SF_hydro_IA"/>
</dbReference>
<dbReference type="SUPFAM" id="SSF56784">
    <property type="entry name" value="HAD-like"/>
    <property type="match status" value="1"/>
</dbReference>
<protein>
    <submittedName>
        <fullName evidence="2">Haloacid dehalogenase type II</fullName>
    </submittedName>
</protein>
<dbReference type="RefSeq" id="WP_267846188.1">
    <property type="nucleotide sequence ID" value="NZ_JAPMXC010000001.1"/>
</dbReference>
<dbReference type="PRINTS" id="PR00413">
    <property type="entry name" value="HADHALOGNASE"/>
</dbReference>